<evidence type="ECO:0000256" key="1">
    <source>
        <dbReference type="ARBA" id="ARBA00022729"/>
    </source>
</evidence>
<name>A0A3B3RKV1_9TELE</name>
<dbReference type="Pfam" id="PF07686">
    <property type="entry name" value="V-set"/>
    <property type="match status" value="1"/>
</dbReference>
<dbReference type="InterPro" id="IPR003599">
    <property type="entry name" value="Ig_sub"/>
</dbReference>
<dbReference type="SMART" id="SM00409">
    <property type="entry name" value="IG"/>
    <property type="match status" value="1"/>
</dbReference>
<organism evidence="7 8">
    <name type="scientific">Paramormyrops kingsleyae</name>
    <dbReference type="NCBI Taxonomy" id="1676925"/>
    <lineage>
        <taxon>Eukaryota</taxon>
        <taxon>Metazoa</taxon>
        <taxon>Chordata</taxon>
        <taxon>Craniata</taxon>
        <taxon>Vertebrata</taxon>
        <taxon>Euteleostomi</taxon>
        <taxon>Actinopterygii</taxon>
        <taxon>Neopterygii</taxon>
        <taxon>Teleostei</taxon>
        <taxon>Osteoglossocephala</taxon>
        <taxon>Osteoglossomorpha</taxon>
        <taxon>Osteoglossiformes</taxon>
        <taxon>Mormyridae</taxon>
        <taxon>Paramormyrops</taxon>
    </lineage>
</organism>
<keyword evidence="8" id="KW-1185">Reference proteome</keyword>
<evidence type="ECO:0000256" key="4">
    <source>
        <dbReference type="SAM" id="MobiDB-lite"/>
    </source>
</evidence>
<evidence type="ECO:0000259" key="6">
    <source>
        <dbReference type="PROSITE" id="PS50835"/>
    </source>
</evidence>
<keyword evidence="3" id="KW-0393">Immunoglobulin domain</keyword>
<feature type="signal peptide" evidence="5">
    <location>
        <begin position="1"/>
        <end position="24"/>
    </location>
</feature>
<feature type="region of interest" description="Disordered" evidence="4">
    <location>
        <begin position="71"/>
        <end position="96"/>
    </location>
</feature>
<feature type="domain" description="Ig-like" evidence="6">
    <location>
        <begin position="27"/>
        <end position="142"/>
    </location>
</feature>
<feature type="region of interest" description="Disordered" evidence="4">
    <location>
        <begin position="163"/>
        <end position="211"/>
    </location>
</feature>
<dbReference type="Proteomes" id="UP000261540">
    <property type="component" value="Unplaced"/>
</dbReference>
<sequence length="234" mass="25638">MMWTFHDCIGIVFFSSFCIQVGVSFNGKFTEMPSNVTAKEGQNIEMACAFQSGTSSVYLEIQWWFIKPPEERNASEGDSDTQMEITPPDLDDEGTKISTVRVQGTDISHKLQVSRVEKSDEGLYECRVTDANYGELREYKVQAHLHVNGTAQLRNKAVKKTAPLHLTDKKPRKANHAGPHDGAGSEQRVRSTSSSQTKSAKTGKHSHGSGTRIAASHGLALVLLACGFVRGALL</sequence>
<dbReference type="SUPFAM" id="SSF48726">
    <property type="entry name" value="Immunoglobulin"/>
    <property type="match status" value="1"/>
</dbReference>
<dbReference type="PANTHER" id="PTHR12207">
    <property type="entry name" value="V-SET AND TRANSMEMBRANE DOMAIN-CONTAINING PROTEIN"/>
    <property type="match status" value="1"/>
</dbReference>
<evidence type="ECO:0000256" key="5">
    <source>
        <dbReference type="SAM" id="SignalP"/>
    </source>
</evidence>
<dbReference type="AlphaFoldDB" id="A0A3B3RKV1"/>
<dbReference type="GeneTree" id="ENSGT00940000160556"/>
<feature type="compositionally biased region" description="Low complexity" evidence="4">
    <location>
        <begin position="191"/>
        <end position="200"/>
    </location>
</feature>
<dbReference type="Ensembl" id="ENSPKIT00000035785.1">
    <property type="protein sequence ID" value="ENSPKIP00000018943.1"/>
    <property type="gene ID" value="ENSPKIG00000004322.1"/>
</dbReference>
<evidence type="ECO:0000256" key="2">
    <source>
        <dbReference type="ARBA" id="ARBA00023157"/>
    </source>
</evidence>
<dbReference type="PANTHER" id="PTHR12207:SF23">
    <property type="entry name" value="V-SET AND TRANSMEMBRANE DOMAIN-CONTAINING PROTEIN 2A"/>
    <property type="match status" value="1"/>
</dbReference>
<reference evidence="7" key="1">
    <citation type="submission" date="2025-08" db="UniProtKB">
        <authorList>
            <consortium name="Ensembl"/>
        </authorList>
    </citation>
    <scope>IDENTIFICATION</scope>
</reference>
<dbReference type="InterPro" id="IPR007110">
    <property type="entry name" value="Ig-like_dom"/>
</dbReference>
<feature type="chain" id="PRO_5017468154" evidence="5">
    <location>
        <begin position="25"/>
        <end position="234"/>
    </location>
</feature>
<evidence type="ECO:0000313" key="7">
    <source>
        <dbReference type="Ensembl" id="ENSPKIP00000018943.1"/>
    </source>
</evidence>
<dbReference type="InterPro" id="IPR013106">
    <property type="entry name" value="Ig_V-set"/>
</dbReference>
<dbReference type="InterPro" id="IPR036179">
    <property type="entry name" value="Ig-like_dom_sf"/>
</dbReference>
<dbReference type="GO" id="GO:0016020">
    <property type="term" value="C:membrane"/>
    <property type="evidence" value="ECO:0007669"/>
    <property type="project" value="TreeGrafter"/>
</dbReference>
<dbReference type="InterPro" id="IPR013783">
    <property type="entry name" value="Ig-like_fold"/>
</dbReference>
<proteinExistence type="predicted"/>
<keyword evidence="2" id="KW-1015">Disulfide bond</keyword>
<dbReference type="Gene3D" id="2.60.40.10">
    <property type="entry name" value="Immunoglobulins"/>
    <property type="match status" value="1"/>
</dbReference>
<dbReference type="OrthoDB" id="8956829at2759"/>
<reference evidence="7" key="2">
    <citation type="submission" date="2025-09" db="UniProtKB">
        <authorList>
            <consortium name="Ensembl"/>
        </authorList>
    </citation>
    <scope>IDENTIFICATION</scope>
</reference>
<dbReference type="PROSITE" id="PS50835">
    <property type="entry name" value="IG_LIKE"/>
    <property type="match status" value="1"/>
</dbReference>
<protein>
    <submittedName>
        <fullName evidence="7">V-set and transmembrane domain containing 2A</fullName>
    </submittedName>
</protein>
<evidence type="ECO:0000256" key="3">
    <source>
        <dbReference type="ARBA" id="ARBA00023319"/>
    </source>
</evidence>
<dbReference type="InterPro" id="IPR051102">
    <property type="entry name" value="IgSF_V-set/TM_domain"/>
</dbReference>
<accession>A0A3B3RKV1</accession>
<keyword evidence="1 5" id="KW-0732">Signal</keyword>
<evidence type="ECO:0000313" key="8">
    <source>
        <dbReference type="Proteomes" id="UP000261540"/>
    </source>
</evidence>